<dbReference type="InterPro" id="IPR052740">
    <property type="entry name" value="CE4"/>
</dbReference>
<dbReference type="AlphaFoldDB" id="A0A482VLC1"/>
<feature type="non-terminal residue" evidence="1">
    <location>
        <position position="333"/>
    </location>
</feature>
<dbReference type="PANTHER" id="PTHR45985">
    <property type="match status" value="1"/>
</dbReference>
<gene>
    <name evidence="1" type="ORF">BDFB_009781</name>
</gene>
<dbReference type="PANTHER" id="PTHR45985:SF8">
    <property type="entry name" value="CHITIN DEACETYLASE-LIKE 9, ISOFORM A"/>
    <property type="match status" value="1"/>
</dbReference>
<reference evidence="1 2" key="1">
    <citation type="submission" date="2017-03" db="EMBL/GenBank/DDBJ databases">
        <title>Genome of the blue death feigning beetle - Asbolus verrucosus.</title>
        <authorList>
            <person name="Rider S.D."/>
        </authorList>
    </citation>
    <scope>NUCLEOTIDE SEQUENCE [LARGE SCALE GENOMIC DNA]</scope>
    <source>
        <strain evidence="1">Butters</strain>
        <tissue evidence="1">Head and leg muscle</tissue>
    </source>
</reference>
<name>A0A482VLC1_ASBVE</name>
<evidence type="ECO:0000313" key="1">
    <source>
        <dbReference type="EMBL" id="RZC33158.1"/>
    </source>
</evidence>
<keyword evidence="2" id="KW-1185">Reference proteome</keyword>
<dbReference type="Proteomes" id="UP000292052">
    <property type="component" value="Unassembled WGS sequence"/>
</dbReference>
<evidence type="ECO:0000313" key="2">
    <source>
        <dbReference type="Proteomes" id="UP000292052"/>
    </source>
</evidence>
<dbReference type="OrthoDB" id="504708at2759"/>
<feature type="non-terminal residue" evidence="1">
    <location>
        <position position="1"/>
    </location>
</feature>
<organism evidence="1 2">
    <name type="scientific">Asbolus verrucosus</name>
    <name type="common">Desert ironclad beetle</name>
    <dbReference type="NCBI Taxonomy" id="1661398"/>
    <lineage>
        <taxon>Eukaryota</taxon>
        <taxon>Metazoa</taxon>
        <taxon>Ecdysozoa</taxon>
        <taxon>Arthropoda</taxon>
        <taxon>Hexapoda</taxon>
        <taxon>Insecta</taxon>
        <taxon>Pterygota</taxon>
        <taxon>Neoptera</taxon>
        <taxon>Endopterygota</taxon>
        <taxon>Coleoptera</taxon>
        <taxon>Polyphaga</taxon>
        <taxon>Cucujiformia</taxon>
        <taxon>Tenebrionidae</taxon>
        <taxon>Pimeliinae</taxon>
        <taxon>Asbolus</taxon>
    </lineage>
</organism>
<proteinExistence type="predicted"/>
<evidence type="ECO:0008006" key="3">
    <source>
        <dbReference type="Google" id="ProtNLM"/>
    </source>
</evidence>
<dbReference type="GO" id="GO:0016787">
    <property type="term" value="F:hydrolase activity"/>
    <property type="evidence" value="ECO:0007669"/>
    <property type="project" value="UniProtKB-ARBA"/>
</dbReference>
<dbReference type="GO" id="GO:0005975">
    <property type="term" value="P:carbohydrate metabolic process"/>
    <property type="evidence" value="ECO:0007669"/>
    <property type="project" value="InterPro"/>
</dbReference>
<dbReference type="EMBL" id="QDEB01091443">
    <property type="protein sequence ID" value="RZC33158.1"/>
    <property type="molecule type" value="Genomic_DNA"/>
</dbReference>
<dbReference type="InterPro" id="IPR011330">
    <property type="entry name" value="Glyco_hydro/deAcase_b/a-brl"/>
</dbReference>
<comment type="caution">
    <text evidence="1">The sequence shown here is derived from an EMBL/GenBank/DDBJ whole genome shotgun (WGS) entry which is preliminary data.</text>
</comment>
<accession>A0A482VLC1</accession>
<dbReference type="Gene3D" id="3.20.20.370">
    <property type="entry name" value="Glycoside hydrolase/deacetylase"/>
    <property type="match status" value="1"/>
</dbReference>
<protein>
    <recommendedName>
        <fullName evidence="3">Chitin deacetylase</fullName>
    </recommendedName>
</protein>
<dbReference type="SUPFAM" id="SSF88713">
    <property type="entry name" value="Glycoside hydrolase/deacetylase"/>
    <property type="match status" value="1"/>
</dbReference>
<sequence>NPINNKDDPAPQFIALTISESVVTTLYELYLSPLLFDRRNPDGGPIGASFYVNHEYTDYQLVQDLYLRGFEIGVHSITKNSSQEYWRNATYQDLIEEFGGQRQILTHFANLPQEDIVGARTPQLQIEGDLTIDAYVDSGLTYDNSWPTSSSQRLLPYTLDYGSTQKCLVSIHCPKESHEHFWIAPVTNIRGKDNVECNSLATCLVEGKPEEIASWLVGQVDIVRSGNRAPLVLRLDSYWFKFTRNSVEGFTLFLDEMSKRNDVFFVSVGDVLDWVKNPVSVSNYKTPVHDRYAECFPVNCRLKFLDGTERYMKSCVPCPKQYPWKGNPMGEIT</sequence>